<accession>A0A8J4PR82</accession>
<evidence type="ECO:0000313" key="2">
    <source>
        <dbReference type="EMBL" id="KAF2070789.1"/>
    </source>
</evidence>
<dbReference type="EMBL" id="AJWJ01000445">
    <property type="protein sequence ID" value="KAF2070789.1"/>
    <property type="molecule type" value="Genomic_DNA"/>
</dbReference>
<evidence type="ECO:0000313" key="3">
    <source>
        <dbReference type="Proteomes" id="UP000695562"/>
    </source>
</evidence>
<gene>
    <name evidence="2" type="ORF">CYY_007880</name>
</gene>
<sequence>MGVRNKKRKNQSKEDEEDQYYNPPFKQEEFDDDVESIEDQIKREVPNTNNPAENLRKRLENKNNHFRWVVTLAGRAKRLSLHIKKTKTSTPEQYLIMAKLFEHIHLHLTEALSYSN</sequence>
<protein>
    <submittedName>
        <fullName evidence="2">Uncharacterized protein</fullName>
    </submittedName>
</protein>
<proteinExistence type="predicted"/>
<name>A0A8J4PR82_9MYCE</name>
<feature type="compositionally biased region" description="Basic residues" evidence="1">
    <location>
        <begin position="1"/>
        <end position="10"/>
    </location>
</feature>
<comment type="caution">
    <text evidence="2">The sequence shown here is derived from an EMBL/GenBank/DDBJ whole genome shotgun (WGS) entry which is preliminary data.</text>
</comment>
<dbReference type="AlphaFoldDB" id="A0A8J4PR82"/>
<organism evidence="2 3">
    <name type="scientific">Polysphondylium violaceum</name>
    <dbReference type="NCBI Taxonomy" id="133409"/>
    <lineage>
        <taxon>Eukaryota</taxon>
        <taxon>Amoebozoa</taxon>
        <taxon>Evosea</taxon>
        <taxon>Eumycetozoa</taxon>
        <taxon>Dictyostelia</taxon>
        <taxon>Dictyosteliales</taxon>
        <taxon>Dictyosteliaceae</taxon>
        <taxon>Polysphondylium</taxon>
    </lineage>
</organism>
<evidence type="ECO:0000256" key="1">
    <source>
        <dbReference type="SAM" id="MobiDB-lite"/>
    </source>
</evidence>
<feature type="non-terminal residue" evidence="2">
    <location>
        <position position="1"/>
    </location>
</feature>
<reference evidence="2" key="1">
    <citation type="submission" date="2020-01" db="EMBL/GenBank/DDBJ databases">
        <title>Development of genomics and gene disruption for Polysphondylium violaceum indicates a role for the polyketide synthase stlB in stalk morphogenesis.</title>
        <authorList>
            <person name="Narita B."/>
            <person name="Kawabe Y."/>
            <person name="Kin K."/>
            <person name="Saito T."/>
            <person name="Gibbs R."/>
            <person name="Kuspa A."/>
            <person name="Muzny D."/>
            <person name="Queller D."/>
            <person name="Richards S."/>
            <person name="Strassman J."/>
            <person name="Sucgang R."/>
            <person name="Worley K."/>
            <person name="Schaap P."/>
        </authorList>
    </citation>
    <scope>NUCLEOTIDE SEQUENCE</scope>
    <source>
        <strain evidence="2">QSvi11</strain>
    </source>
</reference>
<feature type="region of interest" description="Disordered" evidence="1">
    <location>
        <begin position="1"/>
        <end position="28"/>
    </location>
</feature>
<dbReference type="Proteomes" id="UP000695562">
    <property type="component" value="Unassembled WGS sequence"/>
</dbReference>
<keyword evidence="3" id="KW-1185">Reference proteome</keyword>